<reference evidence="1 2" key="1">
    <citation type="submission" date="2018-06" db="EMBL/GenBank/DDBJ databases">
        <title>Complete genome of Desulfovibrio indonesiensis P37SLT.</title>
        <authorList>
            <person name="Crispim J.S."/>
            <person name="Vidigal P.M.P."/>
            <person name="Silva L.C.F."/>
            <person name="Laguardia C.N."/>
            <person name="Araujo L.C."/>
            <person name="Dias R.S."/>
            <person name="Sousa M.P."/>
            <person name="Paula S.O."/>
            <person name="Silva C."/>
        </authorList>
    </citation>
    <scope>NUCLEOTIDE SEQUENCE [LARGE SCALE GENOMIC DNA]</scope>
    <source>
        <strain evidence="1 2">P37SLT</strain>
    </source>
</reference>
<feature type="non-terminal residue" evidence="1">
    <location>
        <position position="1"/>
    </location>
</feature>
<keyword evidence="2" id="KW-1185">Reference proteome</keyword>
<dbReference type="EMBL" id="QMIE01000057">
    <property type="protein sequence ID" value="TVM12871.1"/>
    <property type="molecule type" value="Genomic_DNA"/>
</dbReference>
<protein>
    <submittedName>
        <fullName evidence="1">Uncharacterized protein</fullName>
    </submittedName>
</protein>
<gene>
    <name evidence="1" type="ORF">DPQ33_18455</name>
</gene>
<proteinExistence type="predicted"/>
<sequence>LQKLQKRRFYGASGLDEIKRVAYQHEFSSFMFNGDEIKVVSRSRQRGGIRAHGSGSYQPCAVFVERFATVEKWSYPWKSGIFVVRRQYFP</sequence>
<comment type="caution">
    <text evidence="1">The sequence shown here is derived from an EMBL/GenBank/DDBJ whole genome shotgun (WGS) entry which is preliminary data.</text>
</comment>
<dbReference type="AlphaFoldDB" id="A0A7M3MA77"/>
<dbReference type="Proteomes" id="UP000448292">
    <property type="component" value="Unassembled WGS sequence"/>
</dbReference>
<evidence type="ECO:0000313" key="2">
    <source>
        <dbReference type="Proteomes" id="UP000448292"/>
    </source>
</evidence>
<name>A0A7M3MA77_9BACT</name>
<accession>A0A7M3MA77</accession>
<organism evidence="1 2">
    <name type="scientific">Oceanidesulfovibrio indonesiensis</name>
    <dbReference type="NCBI Taxonomy" id="54767"/>
    <lineage>
        <taxon>Bacteria</taxon>
        <taxon>Pseudomonadati</taxon>
        <taxon>Thermodesulfobacteriota</taxon>
        <taxon>Desulfovibrionia</taxon>
        <taxon>Desulfovibrionales</taxon>
        <taxon>Desulfovibrionaceae</taxon>
        <taxon>Oceanidesulfovibrio</taxon>
    </lineage>
</organism>
<evidence type="ECO:0000313" key="1">
    <source>
        <dbReference type="EMBL" id="TVM12871.1"/>
    </source>
</evidence>